<evidence type="ECO:0000256" key="1">
    <source>
        <dbReference type="ARBA" id="ARBA00006815"/>
    </source>
</evidence>
<dbReference type="Pfam" id="PF17135">
    <property type="entry name" value="Ribosomal_L18"/>
    <property type="match status" value="1"/>
</dbReference>
<evidence type="ECO:0000313" key="7">
    <source>
        <dbReference type="Proteomes" id="UP000189704"/>
    </source>
</evidence>
<dbReference type="PANTHER" id="PTHR10934">
    <property type="entry name" value="60S RIBOSOMAL PROTEIN L18"/>
    <property type="match status" value="1"/>
</dbReference>
<dbReference type="Proteomes" id="UP000189704">
    <property type="component" value="Unplaced"/>
</dbReference>
<dbReference type="GeneID" id="103254936"/>
<dbReference type="InterPro" id="IPR036227">
    <property type="entry name" value="Ribosomal_uL15/eL18_sf"/>
</dbReference>
<comment type="subunit">
    <text evidence="2">Component of the large ribosomal subunit.</text>
</comment>
<dbReference type="InterPro" id="IPR021131">
    <property type="entry name" value="Ribosomal_uL15/eL18"/>
</dbReference>
<dbReference type="RefSeq" id="XP_021565582.1">
    <property type="nucleotide sequence ID" value="XM_021709907.1"/>
</dbReference>
<dbReference type="InterPro" id="IPR021132">
    <property type="entry name" value="Ribosomal_eL18/eL18-A/B/_CS"/>
</dbReference>
<dbReference type="GO" id="GO:0005791">
    <property type="term" value="C:rough endoplasmic reticulum"/>
    <property type="evidence" value="ECO:0007669"/>
    <property type="project" value="UniProtKB-SubCell"/>
</dbReference>
<keyword evidence="4" id="KW-0687">Ribonucleoprotein</keyword>
<dbReference type="Gene3D" id="3.100.10.10">
    <property type="match status" value="1"/>
</dbReference>
<dbReference type="AlphaFoldDB" id="A0A3Q0DSV0"/>
<accession>A0A3Q0DSV0</accession>
<proteinExistence type="inferred from homology"/>
<dbReference type="InterPro" id="IPR000039">
    <property type="entry name" value="Ribosomal_eL18"/>
</dbReference>
<dbReference type="GO" id="GO:0003723">
    <property type="term" value="F:RNA binding"/>
    <property type="evidence" value="ECO:0007669"/>
    <property type="project" value="TreeGrafter"/>
</dbReference>
<gene>
    <name evidence="8" type="primary">LOC103254936</name>
</gene>
<dbReference type="GO" id="GO:0022625">
    <property type="term" value="C:cytosolic large ribosomal subunit"/>
    <property type="evidence" value="ECO:0007669"/>
    <property type="project" value="TreeGrafter"/>
</dbReference>
<evidence type="ECO:0000256" key="5">
    <source>
        <dbReference type="SAM" id="MobiDB-lite"/>
    </source>
</evidence>
<protein>
    <submittedName>
        <fullName evidence="8">Ribosomal protein L18-like</fullName>
    </submittedName>
</protein>
<feature type="region of interest" description="Disordered" evidence="5">
    <location>
        <begin position="111"/>
        <end position="132"/>
    </location>
</feature>
<dbReference type="PROSITE" id="PS01106">
    <property type="entry name" value="RIBOSOMAL_L18E"/>
    <property type="match status" value="1"/>
</dbReference>
<dbReference type="GO" id="GO:0006412">
    <property type="term" value="P:translation"/>
    <property type="evidence" value="ECO:0007669"/>
    <property type="project" value="InterPro"/>
</dbReference>
<dbReference type="GO" id="GO:0003735">
    <property type="term" value="F:structural constituent of ribosome"/>
    <property type="evidence" value="ECO:0007669"/>
    <property type="project" value="InterPro"/>
</dbReference>
<feature type="domain" description="Large ribosomal subunit protein uL15/eL18" evidence="6">
    <location>
        <begin position="2"/>
        <end position="111"/>
    </location>
</feature>
<organism evidence="7 8">
    <name type="scientific">Carlito syrichta</name>
    <name type="common">Philippine tarsier</name>
    <name type="synonym">Tarsius syrichta</name>
    <dbReference type="NCBI Taxonomy" id="1868482"/>
    <lineage>
        <taxon>Eukaryota</taxon>
        <taxon>Metazoa</taxon>
        <taxon>Chordata</taxon>
        <taxon>Craniata</taxon>
        <taxon>Vertebrata</taxon>
        <taxon>Euteleostomi</taxon>
        <taxon>Mammalia</taxon>
        <taxon>Eutheria</taxon>
        <taxon>Euarchontoglires</taxon>
        <taxon>Primates</taxon>
        <taxon>Haplorrhini</taxon>
        <taxon>Tarsiiformes</taxon>
        <taxon>Tarsiidae</taxon>
        <taxon>Carlito</taxon>
    </lineage>
</organism>
<keyword evidence="3" id="KW-0689">Ribosomal protein</keyword>
<evidence type="ECO:0000256" key="4">
    <source>
        <dbReference type="ARBA" id="ARBA00023274"/>
    </source>
</evidence>
<evidence type="ECO:0000313" key="8">
    <source>
        <dbReference type="RefSeq" id="XP_021565582.1"/>
    </source>
</evidence>
<dbReference type="SUPFAM" id="SSF52080">
    <property type="entry name" value="Ribosomal proteins L15p and L18e"/>
    <property type="match status" value="1"/>
</dbReference>
<dbReference type="KEGG" id="csyr:103254936"/>
<name>A0A3Q0DSV0_CARSF</name>
<comment type="similarity">
    <text evidence="1">Belongs to the eukaryotic ribosomal protein eL18 family.</text>
</comment>
<dbReference type="OrthoDB" id="6353017at2759"/>
<evidence type="ECO:0000256" key="3">
    <source>
        <dbReference type="ARBA" id="ARBA00022980"/>
    </source>
</evidence>
<sequence length="270" mass="29917">MGVDIQHNKDQKVGCKEPKRQDIYLRLWVKLYRFLARRTNSTFNQVVLKSLLMSRSNRPPMSLSRMIRKMKPPGLENKAAVVVGTITDDMQVQEVPKLKVCTLRVSNQAAAASSRQEARSSPSTSWPWTPPRTTAPSCSLLLTRAARCIGIWARPRESPHSHNKSYSAPRARKGSLPQANRTLYLLYVPTDIDSKTLPAFFTGCLAGGYSLNINLQSLLSTAPVLAFSSSHKESKGLVLPVTLGTAPALRLSPHPAYPSLQSRFQHDPDS</sequence>
<evidence type="ECO:0000256" key="2">
    <source>
        <dbReference type="ARBA" id="ARBA00011133"/>
    </source>
</evidence>
<keyword evidence="7" id="KW-1185">Reference proteome</keyword>
<evidence type="ECO:0000259" key="6">
    <source>
        <dbReference type="Pfam" id="PF17135"/>
    </source>
</evidence>
<reference evidence="8" key="1">
    <citation type="submission" date="2025-08" db="UniProtKB">
        <authorList>
            <consortium name="RefSeq"/>
        </authorList>
    </citation>
    <scope>IDENTIFICATION</scope>
</reference>
<dbReference type="PANTHER" id="PTHR10934:SF2">
    <property type="entry name" value="LARGE RIBOSOMAL SUBUNIT PROTEIN EL18"/>
    <property type="match status" value="1"/>
</dbReference>